<reference evidence="3" key="1">
    <citation type="journal article" date="2019" name="Int. J. Syst. Evol. Microbiol.">
        <title>The Global Catalogue of Microorganisms (GCM) 10K type strain sequencing project: providing services to taxonomists for standard genome sequencing and annotation.</title>
        <authorList>
            <consortium name="The Broad Institute Genomics Platform"/>
            <consortium name="The Broad Institute Genome Sequencing Center for Infectious Disease"/>
            <person name="Wu L."/>
            <person name="Ma J."/>
        </authorList>
    </citation>
    <scope>NUCLEOTIDE SEQUENCE [LARGE SCALE GENOMIC DNA]</scope>
    <source>
        <strain evidence="3">NBRC 108728</strain>
    </source>
</reference>
<dbReference type="InterPro" id="IPR029016">
    <property type="entry name" value="GAF-like_dom_sf"/>
</dbReference>
<dbReference type="Pfam" id="PF01614">
    <property type="entry name" value="IclR_C"/>
    <property type="match status" value="1"/>
</dbReference>
<evidence type="ECO:0000313" key="2">
    <source>
        <dbReference type="EMBL" id="BDZ52193.1"/>
    </source>
</evidence>
<dbReference type="EMBL" id="AP027732">
    <property type="protein sequence ID" value="BDZ52193.1"/>
    <property type="molecule type" value="Genomic_DNA"/>
</dbReference>
<organism evidence="2 3">
    <name type="scientific">Frondihabitans sucicola</name>
    <dbReference type="NCBI Taxonomy" id="1268041"/>
    <lineage>
        <taxon>Bacteria</taxon>
        <taxon>Bacillati</taxon>
        <taxon>Actinomycetota</taxon>
        <taxon>Actinomycetes</taxon>
        <taxon>Micrococcales</taxon>
        <taxon>Microbacteriaceae</taxon>
        <taxon>Frondihabitans</taxon>
    </lineage>
</organism>
<dbReference type="PANTHER" id="PTHR30136:SF24">
    <property type="entry name" value="HTH-TYPE TRANSCRIPTIONAL REPRESSOR ALLR"/>
    <property type="match status" value="1"/>
</dbReference>
<sequence length="130" mass="13709">MYSRVGLRAPIHCTAVGKVLAADLPSPAQERLLSRLDYQRFTDRTLVSASALASELELVATQGHAEDHEEHESFINCVGAPIRDGTGRAVAALSVSVPTLSLDHAGVLALLPQVRSAAAAVSRDLGWAPT</sequence>
<dbReference type="InterPro" id="IPR050707">
    <property type="entry name" value="HTH_MetabolicPath_Reg"/>
</dbReference>
<gene>
    <name evidence="2" type="ORF">GCM10025867_44340</name>
</gene>
<evidence type="ECO:0000259" key="1">
    <source>
        <dbReference type="PROSITE" id="PS51078"/>
    </source>
</evidence>
<protein>
    <recommendedName>
        <fullName evidence="1">IclR-ED domain-containing protein</fullName>
    </recommendedName>
</protein>
<dbReference type="Gene3D" id="3.30.450.40">
    <property type="match status" value="1"/>
</dbReference>
<feature type="domain" description="IclR-ED" evidence="1">
    <location>
        <begin position="1"/>
        <end position="127"/>
    </location>
</feature>
<dbReference type="PROSITE" id="PS51078">
    <property type="entry name" value="ICLR_ED"/>
    <property type="match status" value="1"/>
</dbReference>
<name>A0ABN6Y9I5_9MICO</name>
<keyword evidence="3" id="KW-1185">Reference proteome</keyword>
<accession>A0ABN6Y9I5</accession>
<dbReference type="Proteomes" id="UP001321486">
    <property type="component" value="Chromosome"/>
</dbReference>
<dbReference type="PANTHER" id="PTHR30136">
    <property type="entry name" value="HELIX-TURN-HELIX TRANSCRIPTIONAL REGULATOR, ICLR FAMILY"/>
    <property type="match status" value="1"/>
</dbReference>
<dbReference type="SUPFAM" id="SSF55781">
    <property type="entry name" value="GAF domain-like"/>
    <property type="match status" value="1"/>
</dbReference>
<proteinExistence type="predicted"/>
<dbReference type="InterPro" id="IPR014757">
    <property type="entry name" value="Tscrpt_reg_IclR_C"/>
</dbReference>
<evidence type="ECO:0000313" key="3">
    <source>
        <dbReference type="Proteomes" id="UP001321486"/>
    </source>
</evidence>